<accession>A0AAV5WQU7</accession>
<keyword evidence="2" id="KW-1185">Reference proteome</keyword>
<dbReference type="Proteomes" id="UP001432322">
    <property type="component" value="Unassembled WGS sequence"/>
</dbReference>
<evidence type="ECO:0000313" key="2">
    <source>
        <dbReference type="Proteomes" id="UP001432322"/>
    </source>
</evidence>
<comment type="caution">
    <text evidence="1">The sequence shown here is derived from an EMBL/GenBank/DDBJ whole genome shotgun (WGS) entry which is preliminary data.</text>
</comment>
<name>A0AAV5WQU7_9BILA</name>
<dbReference type="AlphaFoldDB" id="A0AAV5WQU7"/>
<reference evidence="1" key="1">
    <citation type="submission" date="2023-10" db="EMBL/GenBank/DDBJ databases">
        <title>Genome assembly of Pristionchus species.</title>
        <authorList>
            <person name="Yoshida K."/>
            <person name="Sommer R.J."/>
        </authorList>
    </citation>
    <scope>NUCLEOTIDE SEQUENCE</scope>
    <source>
        <strain evidence="1">RS5133</strain>
    </source>
</reference>
<sequence length="86" mass="8900">IWWISSSSWTLSITSVSSPSGSASLASSSSFPSLASSGVVSPKTTIPPYSQSGEWALNLGGILPITLPPSDLLSIQLSIFSPSQFN</sequence>
<dbReference type="EMBL" id="BTSY01000006">
    <property type="protein sequence ID" value="GMT33437.1"/>
    <property type="molecule type" value="Genomic_DNA"/>
</dbReference>
<organism evidence="1 2">
    <name type="scientific">Pristionchus fissidentatus</name>
    <dbReference type="NCBI Taxonomy" id="1538716"/>
    <lineage>
        <taxon>Eukaryota</taxon>
        <taxon>Metazoa</taxon>
        <taxon>Ecdysozoa</taxon>
        <taxon>Nematoda</taxon>
        <taxon>Chromadorea</taxon>
        <taxon>Rhabditida</taxon>
        <taxon>Rhabditina</taxon>
        <taxon>Diplogasteromorpha</taxon>
        <taxon>Diplogasteroidea</taxon>
        <taxon>Neodiplogasteridae</taxon>
        <taxon>Pristionchus</taxon>
    </lineage>
</organism>
<feature type="non-terminal residue" evidence="1">
    <location>
        <position position="1"/>
    </location>
</feature>
<evidence type="ECO:0000313" key="1">
    <source>
        <dbReference type="EMBL" id="GMT33437.1"/>
    </source>
</evidence>
<gene>
    <name evidence="1" type="ORF">PFISCL1PPCAC_24734</name>
</gene>
<protein>
    <submittedName>
        <fullName evidence="1">Uncharacterized protein</fullName>
    </submittedName>
</protein>
<proteinExistence type="predicted"/>